<dbReference type="CDD" id="cd11735">
    <property type="entry name" value="ASKHA_NBD_HSP70_HSPA12A"/>
    <property type="match status" value="1"/>
</dbReference>
<dbReference type="Gene3D" id="3.90.640.10">
    <property type="entry name" value="Actin, Chain A, domain 4"/>
    <property type="match status" value="1"/>
</dbReference>
<comment type="subcellular location">
    <subcellularLocation>
        <location evidence="2">Cytoplasm</location>
    </subcellularLocation>
    <subcellularLocation>
        <location evidence="1">Nucleus</location>
    </subcellularLocation>
</comment>
<evidence type="ECO:0000256" key="11">
    <source>
        <dbReference type="ARBA" id="ARBA00070031"/>
    </source>
</evidence>
<evidence type="ECO:0000256" key="1">
    <source>
        <dbReference type="ARBA" id="ARBA00004123"/>
    </source>
</evidence>
<dbReference type="PANTHER" id="PTHR14187:SF46">
    <property type="entry name" value="HEAT SHOCK 70 KDA PROTEIN 12A"/>
    <property type="match status" value="1"/>
</dbReference>
<reference evidence="13" key="1">
    <citation type="submission" date="2022-08" db="EMBL/GenBank/DDBJ databases">
        <title>Genome sequencing of akame (Lates japonicus).</title>
        <authorList>
            <person name="Hashiguchi Y."/>
            <person name="Takahashi H."/>
        </authorList>
    </citation>
    <scope>NUCLEOTIDE SEQUENCE</scope>
    <source>
        <strain evidence="13">Kochi</strain>
    </source>
</reference>
<evidence type="ECO:0000256" key="7">
    <source>
        <dbReference type="ARBA" id="ARBA00022990"/>
    </source>
</evidence>
<keyword evidence="5" id="KW-0547">Nucleotide-binding</keyword>
<evidence type="ECO:0000256" key="8">
    <source>
        <dbReference type="ARBA" id="ARBA00023242"/>
    </source>
</evidence>
<dbReference type="Gene3D" id="3.30.420.40">
    <property type="match status" value="2"/>
</dbReference>
<evidence type="ECO:0000256" key="5">
    <source>
        <dbReference type="ARBA" id="ARBA00022741"/>
    </source>
</evidence>
<evidence type="ECO:0000313" key="13">
    <source>
        <dbReference type="EMBL" id="GLD70716.1"/>
    </source>
</evidence>
<dbReference type="Proteomes" id="UP001279410">
    <property type="component" value="Unassembled WGS sequence"/>
</dbReference>
<dbReference type="AlphaFoldDB" id="A0AAD3NGD0"/>
<protein>
    <recommendedName>
        <fullName evidence="11">Heat shock 70 kDa protein 12A</fullName>
    </recommendedName>
</protein>
<keyword evidence="4" id="KW-0963">Cytoplasm</keyword>
<dbReference type="EMBL" id="BRZM01000418">
    <property type="protein sequence ID" value="GLD70716.1"/>
    <property type="molecule type" value="Genomic_DNA"/>
</dbReference>
<keyword evidence="13" id="KW-0346">Stress response</keyword>
<evidence type="ECO:0000256" key="6">
    <source>
        <dbReference type="ARBA" id="ARBA00022840"/>
    </source>
</evidence>
<evidence type="ECO:0000256" key="2">
    <source>
        <dbReference type="ARBA" id="ARBA00004496"/>
    </source>
</evidence>
<comment type="function">
    <text evidence="9">Adapter protein for SORL1, but not SORT1. Delays SORL1 internalization and affects SORL1 subcellular localization.</text>
</comment>
<evidence type="ECO:0000256" key="3">
    <source>
        <dbReference type="ARBA" id="ARBA00007381"/>
    </source>
</evidence>
<feature type="compositionally biased region" description="Polar residues" evidence="12">
    <location>
        <begin position="26"/>
        <end position="37"/>
    </location>
</feature>
<evidence type="ECO:0000313" key="14">
    <source>
        <dbReference type="Proteomes" id="UP001279410"/>
    </source>
</evidence>
<evidence type="ECO:0000256" key="4">
    <source>
        <dbReference type="ARBA" id="ARBA00022490"/>
    </source>
</evidence>
<keyword evidence="8" id="KW-0539">Nucleus</keyword>
<dbReference type="PANTHER" id="PTHR14187">
    <property type="entry name" value="ALPHA KINASE/ELONGATION FACTOR 2 KINASE"/>
    <property type="match status" value="1"/>
</dbReference>
<comment type="similarity">
    <text evidence="3">Belongs to the heat shock protein 70 family.</text>
</comment>
<keyword evidence="14" id="KW-1185">Reference proteome</keyword>
<dbReference type="InterPro" id="IPR026685">
    <property type="entry name" value="HSPA12A_NBD"/>
</dbReference>
<feature type="region of interest" description="Disordered" evidence="12">
    <location>
        <begin position="252"/>
        <end position="271"/>
    </location>
</feature>
<evidence type="ECO:0000256" key="12">
    <source>
        <dbReference type="SAM" id="MobiDB-lite"/>
    </source>
</evidence>
<organism evidence="13 14">
    <name type="scientific">Lates japonicus</name>
    <name type="common">Japanese lates</name>
    <dbReference type="NCBI Taxonomy" id="270547"/>
    <lineage>
        <taxon>Eukaryota</taxon>
        <taxon>Metazoa</taxon>
        <taxon>Chordata</taxon>
        <taxon>Craniata</taxon>
        <taxon>Vertebrata</taxon>
        <taxon>Euteleostomi</taxon>
        <taxon>Actinopterygii</taxon>
        <taxon>Neopterygii</taxon>
        <taxon>Teleostei</taxon>
        <taxon>Neoteleostei</taxon>
        <taxon>Acanthomorphata</taxon>
        <taxon>Carangaria</taxon>
        <taxon>Carangaria incertae sedis</taxon>
        <taxon>Centropomidae</taxon>
        <taxon>Lates</taxon>
    </lineage>
</organism>
<feature type="region of interest" description="Disordered" evidence="12">
    <location>
        <begin position="1"/>
        <end position="40"/>
    </location>
</feature>
<keyword evidence="6" id="KW-0067">ATP-binding</keyword>
<proteinExistence type="inferred from homology"/>
<gene>
    <name evidence="13" type="ORF">AKAME5_002203400</name>
</gene>
<sequence length="663" mass="74261">MKRTGADAMANPSPAKSMGDPGITPLSPTHTQQNDTDQVQSQPSFVVVVAIDFGTTSSGYAYAFTKEPECIHTMRRWEGGDPGVSNQKTPTTILLTPDRKFHSFGYAARDFYHDLDPSESKHWLYLEKFKMKLHTTANLSIDTDLHAANGKRVKALDIFAYALAFFKEQALKELSDQTGGDFDNNDVRWVITVPAIWKMPAKQFMREAAYKSGLVSRENPEQLIIALEPEAASIYCRKLRLHQMVDLGTQTTQNGFSPTENVGSGMTQAKEHVRRNRQSRTFLVENVIGELWSELEEGDRYVVVDCGGGTVDLTVHQIRLPEGHLKELYKASGGPYGSIGIDYEFEKLLCKIFGQDFIDQFKIKRPAAWVDLMIAFESRKRAAAPDRTNPLNINLPFSFIDYYKKFRGHSVEHALRKSNVDFVKWSSQGMLRMSPDAMNSLFKPTIDHIIQHLTELFDKPEVSDIKFLFLVGGFAESPLLQQAVQNMLQGRSRIIIPHDVGLTILKGAVLFGLDPSVIKVRRSPLTYGVGVLNRFVEGKHPPEKLLVKDGTRWCTDVFDTFIAADQSVALGEMVKRSYTPAKPSQQVIVIHVYCSEKDSVGFISEHGVRKCGTLRLDVSGTESTAPRREIQTLMQFGDTEIRAMAVDVSTGRTVKASIDFLSH</sequence>
<accession>A0AAD3NGD0</accession>
<comment type="subunit">
    <text evidence="10">Interacts with SORL1 (via cytosolic C-terminus); this interaction affects SORL1 internalization and subcellular localization.</text>
</comment>
<dbReference type="GO" id="GO:0005524">
    <property type="term" value="F:ATP binding"/>
    <property type="evidence" value="ECO:0007669"/>
    <property type="project" value="UniProtKB-KW"/>
</dbReference>
<dbReference type="InterPro" id="IPR043129">
    <property type="entry name" value="ATPase_NBD"/>
</dbReference>
<dbReference type="FunFam" id="3.90.640.10:FF:000011">
    <property type="entry name" value="Heat shock protein family A (Hsp70) member 12A"/>
    <property type="match status" value="1"/>
</dbReference>
<dbReference type="FunFam" id="3.30.420.40:FF:000061">
    <property type="entry name" value="Heat shock protein family A (Hsp70) member 12A"/>
    <property type="match status" value="1"/>
</dbReference>
<dbReference type="GO" id="GO:0005634">
    <property type="term" value="C:nucleus"/>
    <property type="evidence" value="ECO:0007669"/>
    <property type="project" value="UniProtKB-SubCell"/>
</dbReference>
<evidence type="ECO:0000256" key="10">
    <source>
        <dbReference type="ARBA" id="ARBA00064411"/>
    </source>
</evidence>
<comment type="caution">
    <text evidence="13">The sequence shown here is derived from an EMBL/GenBank/DDBJ whole genome shotgun (WGS) entry which is preliminary data.</text>
</comment>
<dbReference type="SUPFAM" id="SSF53067">
    <property type="entry name" value="Actin-like ATPase domain"/>
    <property type="match status" value="2"/>
</dbReference>
<name>A0AAD3NGD0_LATJO</name>
<feature type="compositionally biased region" description="Polar residues" evidence="12">
    <location>
        <begin position="252"/>
        <end position="267"/>
    </location>
</feature>
<keyword evidence="7" id="KW-0007">Acetylation</keyword>
<dbReference type="GO" id="GO:0005737">
    <property type="term" value="C:cytoplasm"/>
    <property type="evidence" value="ECO:0007669"/>
    <property type="project" value="UniProtKB-SubCell"/>
</dbReference>
<evidence type="ECO:0000256" key="9">
    <source>
        <dbReference type="ARBA" id="ARBA00058224"/>
    </source>
</evidence>